<proteinExistence type="predicted"/>
<dbReference type="PANTHER" id="PTHR11040:SF205">
    <property type="entry name" value="ZINC TRANSPORTER ZUPT"/>
    <property type="match status" value="1"/>
</dbReference>
<keyword evidence="3 5" id="KW-1133">Transmembrane helix</keyword>
<evidence type="ECO:0000313" key="7">
    <source>
        <dbReference type="Proteomes" id="UP000824035"/>
    </source>
</evidence>
<keyword evidence="2 5" id="KW-0812">Transmembrane</keyword>
<feature type="transmembrane region" description="Helical" evidence="5">
    <location>
        <begin position="32"/>
        <end position="56"/>
    </location>
</feature>
<evidence type="ECO:0000256" key="2">
    <source>
        <dbReference type="ARBA" id="ARBA00022692"/>
    </source>
</evidence>
<feature type="transmembrane region" description="Helical" evidence="5">
    <location>
        <begin position="68"/>
        <end position="86"/>
    </location>
</feature>
<reference evidence="6" key="1">
    <citation type="journal article" date="2021" name="PeerJ">
        <title>Extensive microbial diversity within the chicken gut microbiome revealed by metagenomics and culture.</title>
        <authorList>
            <person name="Gilroy R."/>
            <person name="Ravi A."/>
            <person name="Getino M."/>
            <person name="Pursley I."/>
            <person name="Horton D.L."/>
            <person name="Alikhan N.F."/>
            <person name="Baker D."/>
            <person name="Gharbi K."/>
            <person name="Hall N."/>
            <person name="Watson M."/>
            <person name="Adriaenssens E.M."/>
            <person name="Foster-Nyarko E."/>
            <person name="Jarju S."/>
            <person name="Secka A."/>
            <person name="Antonio M."/>
            <person name="Oren A."/>
            <person name="Chaudhuri R.R."/>
            <person name="La Ragione R."/>
            <person name="Hildebrand F."/>
            <person name="Pallen M.J."/>
        </authorList>
    </citation>
    <scope>NUCLEOTIDE SEQUENCE</scope>
    <source>
        <strain evidence="6">ChiGjej4B4-18154</strain>
    </source>
</reference>
<organism evidence="6 7">
    <name type="scientific">Candidatus Allofournierella merdipullorum</name>
    <dbReference type="NCBI Taxonomy" id="2838595"/>
    <lineage>
        <taxon>Bacteria</taxon>
        <taxon>Bacillati</taxon>
        <taxon>Bacillota</taxon>
        <taxon>Clostridia</taxon>
        <taxon>Eubacteriales</taxon>
        <taxon>Oscillospiraceae</taxon>
        <taxon>Allofournierella</taxon>
    </lineage>
</organism>
<sequence length="251" mass="24891">MLYAMLATTLAGLSTALGGALGALRRPGRRGMAFSMGFGAGIMVAVSLMDMLPAALGRYLAAFSPLRAGAMAASLVLLGLAAGALLEKLLPEEAAFSGGEEGRVLRSALVTALALVGHNLPEGAMTLFASLEDPAVGVRLAVAIGLHNLPEGLAVALPVLYATKSRGRAFLAALASGLAEPAGALLAWGLLGGRITAGVVTGMAALVSGVMCWVSAAELLPTALSLGKKETAAAGFGAGLLAMTLGIALLS</sequence>
<feature type="transmembrane region" description="Helical" evidence="5">
    <location>
        <begin position="197"/>
        <end position="220"/>
    </location>
</feature>
<evidence type="ECO:0000256" key="4">
    <source>
        <dbReference type="ARBA" id="ARBA00023136"/>
    </source>
</evidence>
<name>A0A9D2E3Y2_9FIRM</name>
<dbReference type="Pfam" id="PF02535">
    <property type="entry name" value="Zip"/>
    <property type="match status" value="1"/>
</dbReference>
<dbReference type="GO" id="GO:0005385">
    <property type="term" value="F:zinc ion transmembrane transporter activity"/>
    <property type="evidence" value="ECO:0007669"/>
    <property type="project" value="TreeGrafter"/>
</dbReference>
<feature type="transmembrane region" description="Helical" evidence="5">
    <location>
        <begin position="169"/>
        <end position="191"/>
    </location>
</feature>
<evidence type="ECO:0000256" key="3">
    <source>
        <dbReference type="ARBA" id="ARBA00022989"/>
    </source>
</evidence>
<gene>
    <name evidence="6" type="ORF">H9813_03775</name>
</gene>
<evidence type="ECO:0000256" key="5">
    <source>
        <dbReference type="SAM" id="Phobius"/>
    </source>
</evidence>
<dbReference type="GO" id="GO:0016020">
    <property type="term" value="C:membrane"/>
    <property type="evidence" value="ECO:0007669"/>
    <property type="project" value="UniProtKB-SubCell"/>
</dbReference>
<reference evidence="6" key="2">
    <citation type="submission" date="2021-04" db="EMBL/GenBank/DDBJ databases">
        <authorList>
            <person name="Gilroy R."/>
        </authorList>
    </citation>
    <scope>NUCLEOTIDE SEQUENCE</scope>
    <source>
        <strain evidence="6">ChiGjej4B4-18154</strain>
    </source>
</reference>
<dbReference type="RefSeq" id="WP_394967138.1">
    <property type="nucleotide sequence ID" value="NZ_CALXHM010000006.1"/>
</dbReference>
<comment type="subcellular location">
    <subcellularLocation>
        <location evidence="1">Membrane</location>
        <topology evidence="1">Multi-pass membrane protein</topology>
    </subcellularLocation>
</comment>
<keyword evidence="4 5" id="KW-0472">Membrane</keyword>
<dbReference type="Proteomes" id="UP000824035">
    <property type="component" value="Unassembled WGS sequence"/>
</dbReference>
<protein>
    <submittedName>
        <fullName evidence="6">ZIP family metal transporter</fullName>
    </submittedName>
</protein>
<accession>A0A9D2E3Y2</accession>
<dbReference type="AlphaFoldDB" id="A0A9D2E3Y2"/>
<feature type="transmembrane region" description="Helical" evidence="5">
    <location>
        <begin position="232"/>
        <end position="250"/>
    </location>
</feature>
<evidence type="ECO:0000256" key="1">
    <source>
        <dbReference type="ARBA" id="ARBA00004141"/>
    </source>
</evidence>
<evidence type="ECO:0000313" key="6">
    <source>
        <dbReference type="EMBL" id="HIZ30340.1"/>
    </source>
</evidence>
<dbReference type="InterPro" id="IPR003689">
    <property type="entry name" value="ZIP"/>
</dbReference>
<dbReference type="PANTHER" id="PTHR11040">
    <property type="entry name" value="ZINC/IRON TRANSPORTER"/>
    <property type="match status" value="1"/>
</dbReference>
<comment type="caution">
    <text evidence="6">The sequence shown here is derived from an EMBL/GenBank/DDBJ whole genome shotgun (WGS) entry which is preliminary data.</text>
</comment>
<dbReference type="EMBL" id="DXBV01000032">
    <property type="protein sequence ID" value="HIZ30340.1"/>
    <property type="molecule type" value="Genomic_DNA"/>
</dbReference>